<dbReference type="Proteomes" id="UP001209755">
    <property type="component" value="Unassembled WGS sequence"/>
</dbReference>
<accession>A0ABT3HH99</accession>
<organism evidence="2 3">
    <name type="scientific">Rhodobium gokarnense</name>
    <dbReference type="NCBI Taxonomy" id="364296"/>
    <lineage>
        <taxon>Bacteria</taxon>
        <taxon>Pseudomonadati</taxon>
        <taxon>Pseudomonadota</taxon>
        <taxon>Alphaproteobacteria</taxon>
        <taxon>Hyphomicrobiales</taxon>
        <taxon>Rhodobiaceae</taxon>
        <taxon>Rhodobium</taxon>
    </lineage>
</organism>
<gene>
    <name evidence="2" type="ORF">M2319_004078</name>
</gene>
<dbReference type="Pfam" id="PF20557">
    <property type="entry name" value="DnaT_2"/>
    <property type="match status" value="1"/>
</dbReference>
<feature type="domain" description="Putative DnaT-like" evidence="1">
    <location>
        <begin position="6"/>
        <end position="166"/>
    </location>
</feature>
<dbReference type="RefSeq" id="WP_264603297.1">
    <property type="nucleotide sequence ID" value="NZ_JAOQNS010000014.1"/>
</dbReference>
<evidence type="ECO:0000313" key="3">
    <source>
        <dbReference type="Proteomes" id="UP001209755"/>
    </source>
</evidence>
<proteinExistence type="predicted"/>
<evidence type="ECO:0000259" key="1">
    <source>
        <dbReference type="Pfam" id="PF20557"/>
    </source>
</evidence>
<reference evidence="3" key="1">
    <citation type="submission" date="2023-07" db="EMBL/GenBank/DDBJ databases">
        <title>Genome sequencing of Purple Non-Sulfur Bacteria from various extreme environments.</title>
        <authorList>
            <person name="Mayer M."/>
        </authorList>
    </citation>
    <scope>NUCLEOTIDE SEQUENCE [LARGE SCALE GENOMIC DNA]</scope>
    <source>
        <strain evidence="3">DSM 17935</strain>
    </source>
</reference>
<protein>
    <recommendedName>
        <fullName evidence="1">Putative DnaT-like domain-containing protein</fullName>
    </recommendedName>
</protein>
<evidence type="ECO:0000313" key="2">
    <source>
        <dbReference type="EMBL" id="MCW2309719.1"/>
    </source>
</evidence>
<sequence>MTIDVTAKSATAVAYGSAAEADAYFTARAITTWTGTDAAKEAALIRGCDYLEGKYRGRWEGLATTEAQSLSWPRGYICDVDGYSIDADTVPNKVKYANFEAALLILTGADLEPALERGGAPIMERVKAGPVETETEYSAGAPARSVFTKIEGLLVGLVKNQNTVELARV</sequence>
<name>A0ABT3HH99_9HYPH</name>
<dbReference type="InterPro" id="IPR046787">
    <property type="entry name" value="DnaT_2"/>
</dbReference>
<comment type="caution">
    <text evidence="2">The sequence shown here is derived from an EMBL/GenBank/DDBJ whole genome shotgun (WGS) entry which is preliminary data.</text>
</comment>
<keyword evidence="3" id="KW-1185">Reference proteome</keyword>
<dbReference type="EMBL" id="JAOQNS010000014">
    <property type="protein sequence ID" value="MCW2309719.1"/>
    <property type="molecule type" value="Genomic_DNA"/>
</dbReference>